<feature type="repeat" description="TPR" evidence="1">
    <location>
        <begin position="1064"/>
        <end position="1097"/>
    </location>
</feature>
<dbReference type="SUPFAM" id="SSF52540">
    <property type="entry name" value="P-loop containing nucleoside triphosphate hydrolases"/>
    <property type="match status" value="1"/>
</dbReference>
<organism evidence="4 5">
    <name type="scientific">Hyaloscypha variabilis (strain UAMH 11265 / GT02V1 / F)</name>
    <name type="common">Meliniomyces variabilis</name>
    <dbReference type="NCBI Taxonomy" id="1149755"/>
    <lineage>
        <taxon>Eukaryota</taxon>
        <taxon>Fungi</taxon>
        <taxon>Dikarya</taxon>
        <taxon>Ascomycota</taxon>
        <taxon>Pezizomycotina</taxon>
        <taxon>Leotiomycetes</taxon>
        <taxon>Helotiales</taxon>
        <taxon>Hyaloscyphaceae</taxon>
        <taxon>Hyaloscypha</taxon>
        <taxon>Hyaloscypha variabilis</taxon>
    </lineage>
</organism>
<dbReference type="PANTHER" id="PTHR35205:SF1">
    <property type="entry name" value="ZU5 DOMAIN-CONTAINING PROTEIN"/>
    <property type="match status" value="1"/>
</dbReference>
<dbReference type="EMBL" id="KZ613941">
    <property type="protein sequence ID" value="PMD44119.1"/>
    <property type="molecule type" value="Genomic_DNA"/>
</dbReference>
<dbReference type="InterPro" id="IPR056681">
    <property type="entry name" value="DUF7779"/>
</dbReference>
<keyword evidence="5" id="KW-1185">Reference proteome</keyword>
<dbReference type="PROSITE" id="PS50005">
    <property type="entry name" value="TPR"/>
    <property type="match status" value="1"/>
</dbReference>
<dbReference type="STRING" id="1149755.A0A2J6S036"/>
<protein>
    <recommendedName>
        <fullName evidence="3">DUF7779 domain-containing protein</fullName>
    </recommendedName>
</protein>
<proteinExistence type="predicted"/>
<reference evidence="4 5" key="1">
    <citation type="submission" date="2016-04" db="EMBL/GenBank/DDBJ databases">
        <title>A degradative enzymes factory behind the ericoid mycorrhizal symbiosis.</title>
        <authorList>
            <consortium name="DOE Joint Genome Institute"/>
            <person name="Martino E."/>
            <person name="Morin E."/>
            <person name="Grelet G."/>
            <person name="Kuo A."/>
            <person name="Kohler A."/>
            <person name="Daghino S."/>
            <person name="Barry K."/>
            <person name="Choi C."/>
            <person name="Cichocki N."/>
            <person name="Clum A."/>
            <person name="Copeland A."/>
            <person name="Hainaut M."/>
            <person name="Haridas S."/>
            <person name="Labutti K."/>
            <person name="Lindquist E."/>
            <person name="Lipzen A."/>
            <person name="Khouja H.-R."/>
            <person name="Murat C."/>
            <person name="Ohm R."/>
            <person name="Olson A."/>
            <person name="Spatafora J."/>
            <person name="Veneault-Fourrey C."/>
            <person name="Henrissat B."/>
            <person name="Grigoriev I."/>
            <person name="Martin F."/>
            <person name="Perotto S."/>
        </authorList>
    </citation>
    <scope>NUCLEOTIDE SEQUENCE [LARGE SCALE GENOMIC DNA]</scope>
    <source>
        <strain evidence="4 5">F</strain>
    </source>
</reference>
<keyword evidence="1" id="KW-0802">TPR repeat</keyword>
<name>A0A2J6S036_HYAVF</name>
<dbReference type="Gene3D" id="3.40.50.300">
    <property type="entry name" value="P-loop containing nucleotide triphosphate hydrolases"/>
    <property type="match status" value="1"/>
</dbReference>
<dbReference type="InterPro" id="IPR027417">
    <property type="entry name" value="P-loop_NTPase"/>
</dbReference>
<sequence length="1121" mass="126164">MSREYGDQTLFYPAHPTKAGLPGCKRINVVAVNGVYGGNDDTQPWRMKGQKRCWIEDWFREKNPGARILVWNGRTKEATCWEDLLSHGIILVEILKRFRANDSNPVLFLCHGLGGFVVLKALSIAQENGLEDINSDSTNVIFFGTPLNNTKLKDFKGALRACATIELGVSDRKVDPVPAEYLDVFSHLTNLVVTAKIASLSFYEEDSSDYASGSIFVKNRRKVVDFTMASGHELHPIGLARDHKHIACITNEIYEAYIYPILEKTGCLERISSQISNAGASVATGASTQTNTVNILSSSPTANDTTSTRTRNTSISNPYLQKSSNSPQTETNSTAVQPAIRNISDVSLNRPTIGVQSSRFVQNQVGQSTQSLAITGPPQLHSISFPKNDHFVEREDILKEIASKVLCNIIPENPQLNQVQADKTPAFAVWGSPGQGKTQTALRFSYLHMNLFPYILWVSADREQKLLEGFSQYAKALGIVRKDSNDLVFDANALVQWFQTRDCPWLLVFDNAEDTKLINSYWPQNGTGVILLTSRDPVFATSTVAGNGRELTSLSEDAALKMLKADIPTAHFDENEGRKAVKLMGCLPLGIQALIGLINDAGCHLSTFNEQWNSTRTLLSDITVQHVYRNFAPYEKALADVWFEELQDLKKKDAEAMELVDLIALLDPDDIQEELLALGANVQSLRDSGFVKNRVRCLKTLKRLVSPNTSVEGAKYRRFHVHRLLQASTQIQMSPDSRQNAFNSVAKLLSKAISSRWETNWPKIRLEYKEYFPHVQAVQKFYEDFLASNDLKKLKVPVEFLTMLRKAGELCYKRSFFQLGLEILATGENIISNPEWRSIIVGDEADIRFEFVELHYAHACIGTEIPDFTMSLDHFRKAQDYYMEMTSLGFPKTNGHALLGGIANSLNGLGRDEEAEPLFLQALAHKPATQKFSAYEVNISRCMMVQGKLKEASDRLLDFIRRREEAFGPDDTQDYLAGHAMYVLGNVRIREGFLDEAFDLHLRTLKCFEPTYGVSHHKTGNARLKVAWHLARVGKYEEALVHLQTALKIYQSGTDQVYRRRDIARTYYKMGLVFAKMGQNEESQKYLTDAKKLRQELWPQLPTEDVDNEEAYDALVSLWAR</sequence>
<dbReference type="PANTHER" id="PTHR35205">
    <property type="entry name" value="NB-ARC AND TPR DOMAIN PROTEIN"/>
    <property type="match status" value="1"/>
</dbReference>
<dbReference type="AlphaFoldDB" id="A0A2J6S036"/>
<dbReference type="SMART" id="SM00028">
    <property type="entry name" value="TPR"/>
    <property type="match status" value="3"/>
</dbReference>
<feature type="region of interest" description="Disordered" evidence="2">
    <location>
        <begin position="296"/>
        <end position="333"/>
    </location>
</feature>
<evidence type="ECO:0000256" key="1">
    <source>
        <dbReference type="PROSITE-ProRule" id="PRU00339"/>
    </source>
</evidence>
<dbReference type="Pfam" id="PF13181">
    <property type="entry name" value="TPR_8"/>
    <property type="match status" value="1"/>
</dbReference>
<gene>
    <name evidence="4" type="ORF">L207DRAFT_630498</name>
</gene>
<dbReference type="Pfam" id="PF13424">
    <property type="entry name" value="TPR_12"/>
    <property type="match status" value="1"/>
</dbReference>
<dbReference type="Gene3D" id="1.25.40.10">
    <property type="entry name" value="Tetratricopeptide repeat domain"/>
    <property type="match status" value="1"/>
</dbReference>
<feature type="domain" description="DUF7779" evidence="3">
    <location>
        <begin position="649"/>
        <end position="737"/>
    </location>
</feature>
<dbReference type="OrthoDB" id="6161812at2759"/>
<accession>A0A2J6S036</accession>
<dbReference type="Pfam" id="PF25000">
    <property type="entry name" value="DUF7779"/>
    <property type="match status" value="1"/>
</dbReference>
<dbReference type="InterPro" id="IPR011990">
    <property type="entry name" value="TPR-like_helical_dom_sf"/>
</dbReference>
<evidence type="ECO:0000313" key="4">
    <source>
        <dbReference type="EMBL" id="PMD44119.1"/>
    </source>
</evidence>
<evidence type="ECO:0000259" key="3">
    <source>
        <dbReference type="Pfam" id="PF25000"/>
    </source>
</evidence>
<evidence type="ECO:0000256" key="2">
    <source>
        <dbReference type="SAM" id="MobiDB-lite"/>
    </source>
</evidence>
<evidence type="ECO:0000313" key="5">
    <source>
        <dbReference type="Proteomes" id="UP000235786"/>
    </source>
</evidence>
<dbReference type="InterPro" id="IPR019734">
    <property type="entry name" value="TPR_rpt"/>
</dbReference>
<feature type="compositionally biased region" description="Low complexity" evidence="2">
    <location>
        <begin position="301"/>
        <end position="317"/>
    </location>
</feature>
<dbReference type="Proteomes" id="UP000235786">
    <property type="component" value="Unassembled WGS sequence"/>
</dbReference>
<dbReference type="SUPFAM" id="SSF48452">
    <property type="entry name" value="TPR-like"/>
    <property type="match status" value="2"/>
</dbReference>
<feature type="compositionally biased region" description="Polar residues" evidence="2">
    <location>
        <begin position="318"/>
        <end position="333"/>
    </location>
</feature>